<dbReference type="STRING" id="167879.CPS_0187"/>
<dbReference type="AlphaFoldDB" id="Q48AF8"/>
<organism evidence="1 2">
    <name type="scientific">Colwellia psychrerythraea (strain 34H / ATCC BAA-681)</name>
    <name type="common">Vibrio psychroerythus</name>
    <dbReference type="NCBI Taxonomy" id="167879"/>
    <lineage>
        <taxon>Bacteria</taxon>
        <taxon>Pseudomonadati</taxon>
        <taxon>Pseudomonadota</taxon>
        <taxon>Gammaproteobacteria</taxon>
        <taxon>Alteromonadales</taxon>
        <taxon>Colwelliaceae</taxon>
        <taxon>Colwellia</taxon>
    </lineage>
</organism>
<dbReference type="KEGG" id="cps:CPS_0187"/>
<protein>
    <submittedName>
        <fullName evidence="1">Uncharacterized protein</fullName>
    </submittedName>
</protein>
<reference evidence="1" key="1">
    <citation type="journal article" date="2005" name="Proc. Natl. Acad. Sci. U.S.A.">
        <title>The psychrophilic lifestyle as revealed by the genome sequence of Colwellia psychrerythraea 34H through genomic and proteomic analyses.</title>
        <authorList>
            <person name="Methe B.A."/>
            <person name="Nelson K.E."/>
            <person name="Deming J.W."/>
            <person name="Momen B."/>
            <person name="Melamud E."/>
            <person name="Zhang X."/>
            <person name="Moult J."/>
            <person name="Madupu R."/>
            <person name="Nelson W.C."/>
            <person name="Dodson R.J."/>
            <person name="Brinkac L.M."/>
            <person name="Daugherty S.C."/>
            <person name="Durkin A.S."/>
            <person name="DeBoy R.T."/>
            <person name="Kolonay J.F."/>
            <person name="Sullivan S.A."/>
            <person name="Zhou L."/>
            <person name="Davidsen T.M."/>
            <person name="Wu M."/>
            <person name="Huston A.L."/>
            <person name="Lewis M."/>
            <person name="Weaver B."/>
            <person name="Weidman J.F."/>
            <person name="Khouri H."/>
            <person name="Utterback T.R."/>
            <person name="Feldblyum T.V."/>
            <person name="Fraser C.M."/>
        </authorList>
    </citation>
    <scope>NUCLEOTIDE SEQUENCE [LARGE SCALE GENOMIC DNA]</scope>
    <source>
        <strain evidence="1">34H</strain>
    </source>
</reference>
<dbReference type="EMBL" id="CP000083">
    <property type="protein sequence ID" value="AAZ28842.1"/>
    <property type="molecule type" value="Genomic_DNA"/>
</dbReference>
<accession>Q48AF8</accession>
<dbReference type="HOGENOM" id="CLU_1657836_0_0_6"/>
<gene>
    <name evidence="1" type="ordered locus">CPS_0187</name>
</gene>
<dbReference type="RefSeq" id="WP_011041062.1">
    <property type="nucleotide sequence ID" value="NC_003910.7"/>
</dbReference>
<proteinExistence type="predicted"/>
<dbReference type="Proteomes" id="UP000000547">
    <property type="component" value="Chromosome"/>
</dbReference>
<evidence type="ECO:0000313" key="2">
    <source>
        <dbReference type="Proteomes" id="UP000000547"/>
    </source>
</evidence>
<evidence type="ECO:0000313" key="1">
    <source>
        <dbReference type="EMBL" id="AAZ28842.1"/>
    </source>
</evidence>
<name>Q48AF8_COLP3</name>
<sequence length="159" mass="18067">MVDKKLNGTQQARKDEAEFKHWADAFETEIDLNPEKVAARVKALLNKASGCLLRKRLAIEVGFKDSQPFSKNIVIKGRLTNLEDKLRPKFLPAKKDVLPQKKQPKCNNQDTPVGTISDKEAAKLTQRILELESENRALKGDYGRFSEVAEVYRRLGDMK</sequence>